<evidence type="ECO:0000256" key="2">
    <source>
        <dbReference type="ARBA" id="ARBA00005082"/>
    </source>
</evidence>
<dbReference type="InterPro" id="IPR037064">
    <property type="entry name" value="Formiminotransferase_N_sf"/>
</dbReference>
<reference evidence="11" key="1">
    <citation type="submission" date="2017-02" db="EMBL/GenBank/DDBJ databases">
        <authorList>
            <person name="Varghese N."/>
            <person name="Submissions S."/>
        </authorList>
    </citation>
    <scope>NUCLEOTIDE SEQUENCE [LARGE SCALE GENOMIC DNA]</scope>
    <source>
        <strain evidence="11">ATCC 35199</strain>
    </source>
</reference>
<evidence type="ECO:0000256" key="4">
    <source>
        <dbReference type="ARBA" id="ARBA00022490"/>
    </source>
</evidence>
<dbReference type="PANTHER" id="PTHR12234">
    <property type="entry name" value="FORMIMINOTRANSFERASE-CYCLODEAMINASE"/>
    <property type="match status" value="1"/>
</dbReference>
<dbReference type="GO" id="GO:0019557">
    <property type="term" value="P:L-histidine catabolic process to glutamate and formate"/>
    <property type="evidence" value="ECO:0007669"/>
    <property type="project" value="UniProtKB-UniPathway"/>
</dbReference>
<dbReference type="OrthoDB" id="9773217at2"/>
<keyword evidence="4" id="KW-0963">Cytoplasm</keyword>
<dbReference type="EC" id="2.1.2.5" evidence="3"/>
<gene>
    <name evidence="10" type="ORF">SAMN02745120_2280</name>
</gene>
<dbReference type="SMART" id="SM01221">
    <property type="entry name" value="FTCD"/>
    <property type="match status" value="1"/>
</dbReference>
<dbReference type="SUPFAM" id="SSF55116">
    <property type="entry name" value="Formiminotransferase domain of formiminotransferase-cyclodeaminase"/>
    <property type="match status" value="2"/>
</dbReference>
<dbReference type="RefSeq" id="WP_079590077.1">
    <property type="nucleotide sequence ID" value="NZ_CP154629.1"/>
</dbReference>
<dbReference type="InterPro" id="IPR013802">
    <property type="entry name" value="Formiminotransferase_C"/>
</dbReference>
<keyword evidence="11" id="KW-1185">Reference proteome</keyword>
<dbReference type="InterPro" id="IPR012886">
    <property type="entry name" value="Formiminotransferase_N"/>
</dbReference>
<dbReference type="Pfam" id="PF02971">
    <property type="entry name" value="FTCD"/>
    <property type="match status" value="1"/>
</dbReference>
<evidence type="ECO:0000313" key="11">
    <source>
        <dbReference type="Proteomes" id="UP000243406"/>
    </source>
</evidence>
<dbReference type="InterPro" id="IPR037070">
    <property type="entry name" value="Formiminotransferase_C_sf"/>
</dbReference>
<comment type="subcellular location">
    <subcellularLocation>
        <location evidence="1">Cytoplasm</location>
    </subcellularLocation>
</comment>
<evidence type="ECO:0000256" key="5">
    <source>
        <dbReference type="ARBA" id="ARBA00022679"/>
    </source>
</evidence>
<dbReference type="GO" id="GO:0019556">
    <property type="term" value="P:L-histidine catabolic process to glutamate and formamide"/>
    <property type="evidence" value="ECO:0007669"/>
    <property type="project" value="UniProtKB-UniPathway"/>
</dbReference>
<dbReference type="InterPro" id="IPR004227">
    <property type="entry name" value="Formiminotransferase_cat"/>
</dbReference>
<accession>A0A1T5CMB4</accession>
<evidence type="ECO:0000256" key="1">
    <source>
        <dbReference type="ARBA" id="ARBA00004496"/>
    </source>
</evidence>
<sequence length="298" mass="33029">MPAILECVPNISEGRDLEKVEKIVDAIRTTKGVKLLDYSSDKDHNRSVITFLGEPNAVAEAALKLAKAATELIDMSTHTGGHPRMGAVDVMPLIPIKDITIEETIELSKKLAESIANECNMHVTLYENSASAPHRQNLADIRRGQYEVMAEKIKEDMWIPDYGPNEFNPKAGMVAVGARPPLIAYNINLSTDDVKIAKNIANVIRSAKGGFVFCKAMGLLIEETGKAQVSMNLVNPDYTTIFRVFDMVEREAHRYGVSVTDSEIVGLVPMKALIDTAIYHLKLDNFSMDQVLETRIWE</sequence>
<feature type="domain" description="Formiminotransferase C-terminal subdomain" evidence="8">
    <location>
        <begin position="181"/>
        <end position="295"/>
    </location>
</feature>
<dbReference type="Pfam" id="PF07837">
    <property type="entry name" value="FTCD_N"/>
    <property type="match status" value="1"/>
</dbReference>
<dbReference type="SMART" id="SM01222">
    <property type="entry name" value="FTCD_N"/>
    <property type="match status" value="1"/>
</dbReference>
<protein>
    <recommendedName>
        <fullName evidence="3">glutamate formimidoyltransferase</fullName>
        <ecNumber evidence="3">2.1.2.5</ecNumber>
    </recommendedName>
</protein>
<organism evidence="10 11">
    <name type="scientific">Acetoanaerobium noterae</name>
    <dbReference type="NCBI Taxonomy" id="745369"/>
    <lineage>
        <taxon>Bacteria</taxon>
        <taxon>Bacillati</taxon>
        <taxon>Bacillota</taxon>
        <taxon>Clostridia</taxon>
        <taxon>Peptostreptococcales</taxon>
        <taxon>Filifactoraceae</taxon>
        <taxon>Acetoanaerobium</taxon>
    </lineage>
</organism>
<feature type="domain" description="Formiminotransferase N-terminal subdomain" evidence="9">
    <location>
        <begin position="3"/>
        <end position="180"/>
    </location>
</feature>
<dbReference type="Gene3D" id="3.30.990.10">
    <property type="entry name" value="Formiminotransferase, N-terminal subdomain"/>
    <property type="match status" value="1"/>
</dbReference>
<keyword evidence="5 10" id="KW-0808">Transferase</keyword>
<keyword evidence="6" id="KW-0369">Histidine metabolism</keyword>
<evidence type="ECO:0000256" key="6">
    <source>
        <dbReference type="ARBA" id="ARBA00022808"/>
    </source>
</evidence>
<evidence type="ECO:0000256" key="7">
    <source>
        <dbReference type="ARBA" id="ARBA00022954"/>
    </source>
</evidence>
<comment type="pathway">
    <text evidence="2">Amino-acid degradation; L-histidine degradation into L-glutamate; L-glutamate from N-formimidoyl-L-glutamate (transferase route): step 1/1.</text>
</comment>
<dbReference type="Gene3D" id="3.30.70.670">
    <property type="entry name" value="Formiminotransferase, C-terminal subdomain"/>
    <property type="match status" value="1"/>
</dbReference>
<dbReference type="GO" id="GO:0005737">
    <property type="term" value="C:cytoplasm"/>
    <property type="evidence" value="ECO:0007669"/>
    <property type="project" value="UniProtKB-SubCell"/>
</dbReference>
<dbReference type="PANTHER" id="PTHR12234:SF8">
    <property type="entry name" value="FORMIMINOTRANSFERASE-CYCLODEAMINASE"/>
    <property type="match status" value="1"/>
</dbReference>
<dbReference type="InterPro" id="IPR051623">
    <property type="entry name" value="FTCD"/>
</dbReference>
<dbReference type="UniPathway" id="UPA00379">
    <property type="reaction ID" value="UER00555"/>
</dbReference>
<evidence type="ECO:0000313" key="10">
    <source>
        <dbReference type="EMBL" id="SKB60587.1"/>
    </source>
</evidence>
<evidence type="ECO:0000256" key="3">
    <source>
        <dbReference type="ARBA" id="ARBA00012252"/>
    </source>
</evidence>
<dbReference type="NCBIfam" id="TIGR02024">
    <property type="entry name" value="FtcD"/>
    <property type="match status" value="1"/>
</dbReference>
<name>A0A1T5CMB4_9FIRM</name>
<keyword evidence="7" id="KW-0290">Folate-binding</keyword>
<dbReference type="GO" id="GO:0005542">
    <property type="term" value="F:folic acid binding"/>
    <property type="evidence" value="ECO:0007669"/>
    <property type="project" value="UniProtKB-KW"/>
</dbReference>
<dbReference type="InterPro" id="IPR022384">
    <property type="entry name" value="FormiminoTrfase_cat_dom_sf"/>
</dbReference>
<dbReference type="GO" id="GO:0030409">
    <property type="term" value="F:glutamate formimidoyltransferase activity"/>
    <property type="evidence" value="ECO:0007669"/>
    <property type="project" value="UniProtKB-EC"/>
</dbReference>
<proteinExistence type="predicted"/>
<dbReference type="Proteomes" id="UP000243406">
    <property type="component" value="Unassembled WGS sequence"/>
</dbReference>
<evidence type="ECO:0000259" key="8">
    <source>
        <dbReference type="SMART" id="SM01221"/>
    </source>
</evidence>
<dbReference type="AlphaFoldDB" id="A0A1T5CMB4"/>
<dbReference type="EMBL" id="FUYN01000005">
    <property type="protein sequence ID" value="SKB60587.1"/>
    <property type="molecule type" value="Genomic_DNA"/>
</dbReference>
<evidence type="ECO:0000259" key="9">
    <source>
        <dbReference type="SMART" id="SM01222"/>
    </source>
</evidence>